<dbReference type="EMBL" id="QOQF01000014">
    <property type="protein sequence ID" value="RCL76965.1"/>
    <property type="molecule type" value="Genomic_DNA"/>
</dbReference>
<accession>A0A368E0H4</accession>
<gene>
    <name evidence="2" type="ORF">DBW69_04435</name>
</gene>
<evidence type="ECO:0000256" key="1">
    <source>
        <dbReference type="HAMAP-Rule" id="MF_00678"/>
    </source>
</evidence>
<dbReference type="AlphaFoldDB" id="A0A368E0H4"/>
<organism evidence="2 3">
    <name type="scientific">PS1 clade bacterium</name>
    <dbReference type="NCBI Taxonomy" id="2175152"/>
    <lineage>
        <taxon>Bacteria</taxon>
        <taxon>Pseudomonadati</taxon>
        <taxon>Pseudomonadota</taxon>
        <taxon>Alphaproteobacteria</taxon>
        <taxon>PS1 clade</taxon>
    </lineage>
</organism>
<dbReference type="PIRSF" id="PIRSF032146">
    <property type="entry name" value="UCP032146"/>
    <property type="match status" value="1"/>
</dbReference>
<proteinExistence type="inferred from homology"/>
<protein>
    <recommendedName>
        <fullName evidence="1">UPF0262 protein DBW69_04435</fullName>
    </recommendedName>
</protein>
<dbReference type="Proteomes" id="UP000252132">
    <property type="component" value="Unassembled WGS sequence"/>
</dbReference>
<comment type="similarity">
    <text evidence="1">Belongs to the UPF0262 family.</text>
</comment>
<evidence type="ECO:0000313" key="3">
    <source>
        <dbReference type="Proteomes" id="UP000252132"/>
    </source>
</evidence>
<reference evidence="2 3" key="1">
    <citation type="journal article" date="2018" name="Microbiome">
        <title>Fine metagenomic profile of the Mediterranean stratified and mixed water columns revealed by assembly and recruitment.</title>
        <authorList>
            <person name="Haro-Moreno J.M."/>
            <person name="Lopez-Perez M."/>
            <person name="De La Torre J.R."/>
            <person name="Picazo A."/>
            <person name="Camacho A."/>
            <person name="Rodriguez-Valera F."/>
        </authorList>
    </citation>
    <scope>NUCLEOTIDE SEQUENCE [LARGE SCALE GENOMIC DNA]</scope>
    <source>
        <strain evidence="2">MED-G55</strain>
    </source>
</reference>
<comment type="caution">
    <text evidence="2">The sequence shown here is derived from an EMBL/GenBank/DDBJ whole genome shotgun (WGS) entry which is preliminary data.</text>
</comment>
<name>A0A368E0H4_9PROT</name>
<dbReference type="Pfam" id="PF06793">
    <property type="entry name" value="UPF0262"/>
    <property type="match status" value="1"/>
</dbReference>
<evidence type="ECO:0000313" key="2">
    <source>
        <dbReference type="EMBL" id="RCL76965.1"/>
    </source>
</evidence>
<dbReference type="InterPro" id="IPR008321">
    <property type="entry name" value="UCP032146"/>
</dbReference>
<dbReference type="HAMAP" id="MF_00678">
    <property type="entry name" value="UPF0262"/>
    <property type="match status" value="1"/>
</dbReference>
<sequence length="162" mass="18634">MNDTPEDSPNRIVHLSLDDPALIARNPDVEHERRVAIFDLLEENSFSPKDCAPGPYRVTLSLTEKGLNFRLCDLEDNPLKDIELSLMSFRRLVKDYFLICENYYQAIRSASPDKIETIDMGRRALHNEGSTLLQEKLSDVITMDFDTARRLFTLICVLQMRG</sequence>
<dbReference type="NCBIfam" id="NF002769">
    <property type="entry name" value="PRK02853.1"/>
    <property type="match status" value="1"/>
</dbReference>